<dbReference type="eggNOG" id="COG2852">
    <property type="taxonomic scope" value="Bacteria"/>
</dbReference>
<sequence>MVFKPSALDALALRDDMHVLVKQGRHNDKVRGIRAHSTTHDFSSRVFFQIAPDVFAVSPALCFCQMGEMLDLVDMIRLGDELCGKYAVLRDEIAFSIEPLVRRVTLARRLRELPSAYGRARAVQAMRYVVDDSASPRETVLEIMLALPRCKGGFGFSTPEMNGIIKVGRGTMDGVGAFRRRENGGVEVNAGDARDRSSLSWRSTCVDLGSFQEVAKETDSGILKERAKGCVKNARRSQQPSGSFLKCDLLWRAADVAVEYDSDSFHANAERIERDALRRDLLEHRGIHVLTVTRRRFASLPMMEEFADELRKALGLRRRLLTPKQEHIRHTLHAALLKPGGWN</sequence>
<organism evidence="1 2">
    <name type="scientific">Slackia exigua (strain ATCC 700122 / DSM 15923 / CIP 105133 / JCM 11022 / KCTC 5966 / S-7)</name>
    <dbReference type="NCBI Taxonomy" id="649764"/>
    <lineage>
        <taxon>Bacteria</taxon>
        <taxon>Bacillati</taxon>
        <taxon>Actinomycetota</taxon>
        <taxon>Coriobacteriia</taxon>
        <taxon>Eggerthellales</taxon>
        <taxon>Eggerthellaceae</taxon>
        <taxon>Slackia</taxon>
    </lineage>
</organism>
<dbReference type="AlphaFoldDB" id="D0WIQ8"/>
<evidence type="ECO:0000313" key="2">
    <source>
        <dbReference type="Proteomes" id="UP000006001"/>
    </source>
</evidence>
<dbReference type="Gene3D" id="3.40.960.10">
    <property type="entry name" value="VSR Endonuclease"/>
    <property type="match status" value="1"/>
</dbReference>
<comment type="caution">
    <text evidence="1">The sequence shown here is derived from an EMBL/GenBank/DDBJ whole genome shotgun (WGS) entry which is preliminary data.</text>
</comment>
<keyword evidence="2" id="KW-1185">Reference proteome</keyword>
<protein>
    <recommendedName>
        <fullName evidence="3">DUF559 domain-containing protein</fullName>
    </recommendedName>
</protein>
<reference evidence="1" key="1">
    <citation type="submission" date="2009-10" db="EMBL/GenBank/DDBJ databases">
        <authorList>
            <person name="Weinstock G."/>
            <person name="Sodergren E."/>
            <person name="Clifton S."/>
            <person name="Fulton L."/>
            <person name="Fulton B."/>
            <person name="Courtney L."/>
            <person name="Fronick C."/>
            <person name="Harrison M."/>
            <person name="Strong C."/>
            <person name="Farmer C."/>
            <person name="Delahaunty K."/>
            <person name="Markovic C."/>
            <person name="Hall O."/>
            <person name="Minx P."/>
            <person name="Tomlinson C."/>
            <person name="Mitreva M."/>
            <person name="Nelson J."/>
            <person name="Hou S."/>
            <person name="Wollam A."/>
            <person name="Pepin K.H."/>
            <person name="Johnson M."/>
            <person name="Bhonagiri V."/>
            <person name="Nash W.E."/>
            <person name="Warren W."/>
            <person name="Chinwalla A."/>
            <person name="Mardis E.R."/>
            <person name="Wilson R.K."/>
        </authorList>
    </citation>
    <scope>NUCLEOTIDE SEQUENCE [LARGE SCALE GENOMIC DNA]</scope>
    <source>
        <strain evidence="1">ATCC 700122</strain>
    </source>
</reference>
<dbReference type="EMBL" id="ACUX02000018">
    <property type="protein sequence ID" value="EEZ60609.1"/>
    <property type="molecule type" value="Genomic_DNA"/>
</dbReference>
<proteinExistence type="predicted"/>
<dbReference type="HOGENOM" id="CLU_054526_3_0_11"/>
<name>D0WIQ8_SLAES</name>
<evidence type="ECO:0008006" key="3">
    <source>
        <dbReference type="Google" id="ProtNLM"/>
    </source>
</evidence>
<gene>
    <name evidence="1" type="ORF">HMPREF0762_01733</name>
</gene>
<evidence type="ECO:0000313" key="1">
    <source>
        <dbReference type="EMBL" id="EEZ60609.1"/>
    </source>
</evidence>
<dbReference type="Proteomes" id="UP000006001">
    <property type="component" value="Unassembled WGS sequence"/>
</dbReference>
<accession>D0WIQ8</accession>